<dbReference type="Pfam" id="PF00652">
    <property type="entry name" value="Ricin_B_lectin"/>
    <property type="match status" value="1"/>
</dbReference>
<name>A0ABQ7FI90_9ACTN</name>
<dbReference type="RefSeq" id="WP_098755309.1">
    <property type="nucleotide sequence ID" value="NZ_WHPN01000279.1"/>
</dbReference>
<dbReference type="Proteomes" id="UP000621266">
    <property type="component" value="Unassembled WGS sequence"/>
</dbReference>
<gene>
    <name evidence="3" type="ORF">GCU69_14840</name>
</gene>
<evidence type="ECO:0000259" key="2">
    <source>
        <dbReference type="SMART" id="SM00458"/>
    </source>
</evidence>
<evidence type="ECO:0000313" key="3">
    <source>
        <dbReference type="EMBL" id="KAF4408332.1"/>
    </source>
</evidence>
<organism evidence="3 4">
    <name type="scientific">Streptomyces lycii</name>
    <dbReference type="NCBI Taxonomy" id="2654337"/>
    <lineage>
        <taxon>Bacteria</taxon>
        <taxon>Bacillati</taxon>
        <taxon>Actinomycetota</taxon>
        <taxon>Actinomycetes</taxon>
        <taxon>Kitasatosporales</taxon>
        <taxon>Streptomycetaceae</taxon>
        <taxon>Streptomyces</taxon>
    </lineage>
</organism>
<accession>A0ABQ7FI90</accession>
<comment type="caution">
    <text evidence="3">The sequence shown here is derived from an EMBL/GenBank/DDBJ whole genome shotgun (WGS) entry which is preliminary data.</text>
</comment>
<dbReference type="PROSITE" id="PS50231">
    <property type="entry name" value="RICIN_B_LECTIN"/>
    <property type="match status" value="1"/>
</dbReference>
<dbReference type="InterPro" id="IPR000772">
    <property type="entry name" value="Ricin_B_lectin"/>
</dbReference>
<feature type="domain" description="Ricin B lectin" evidence="2">
    <location>
        <begin position="35"/>
        <end position="165"/>
    </location>
</feature>
<evidence type="ECO:0000256" key="1">
    <source>
        <dbReference type="SAM" id="MobiDB-lite"/>
    </source>
</evidence>
<protein>
    <submittedName>
        <fullName evidence="3">Ricin-type beta-trefoil lectin domain protein</fullName>
    </submittedName>
</protein>
<sequence length="345" mass="36511">MARTDAAQPGTAQTAAAQPGTAEKSTVRARDPALSGLTFTSANSGLNLDVQNGNTGDGVFVVTNSAPGYHQRWSAAPRADGSFTLVNDGTGKCLQTGLPLRQQSCSGAAGQRWYFQPVNGAADTFMLRNAGDHKCVDVVLGAQHEDAWTQTYDCNGTEPQQWRIPASASGAAFEAAVDHAAERCRGDASTCSWSKGTQAPAEPLPKVCVSPVWYNGTDAPVPWTFSLTTTSGWSSRIGVSFTTEVGAGEPSPVQAKVSYSVNGEVTYDLSQELGNSLEITVPSRHYGWVALSELATTVTGEWTFDANGHPWTAEDSVTVPLMSDDQGRTSVYLAQTSPEFTTCRS</sequence>
<reference evidence="3 4" key="1">
    <citation type="submission" date="2019-10" db="EMBL/GenBank/DDBJ databases">
        <title>Streptomyces tenebrisbrunneis sp.nov., an endogenous actinomycete isolated from of Lycium ruthenicum.</title>
        <authorList>
            <person name="Ma L."/>
        </authorList>
    </citation>
    <scope>NUCLEOTIDE SEQUENCE [LARGE SCALE GENOMIC DNA]</scope>
    <source>
        <strain evidence="3 4">TRM 66187</strain>
    </source>
</reference>
<dbReference type="SUPFAM" id="SSF50370">
    <property type="entry name" value="Ricin B-like lectins"/>
    <property type="match status" value="2"/>
</dbReference>
<evidence type="ECO:0000313" key="4">
    <source>
        <dbReference type="Proteomes" id="UP000621266"/>
    </source>
</evidence>
<dbReference type="SMART" id="SM00458">
    <property type="entry name" value="RICIN"/>
    <property type="match status" value="1"/>
</dbReference>
<dbReference type="EMBL" id="WHPN01000279">
    <property type="protein sequence ID" value="KAF4408332.1"/>
    <property type="molecule type" value="Genomic_DNA"/>
</dbReference>
<dbReference type="Gene3D" id="2.80.10.50">
    <property type="match status" value="2"/>
</dbReference>
<feature type="region of interest" description="Disordered" evidence="1">
    <location>
        <begin position="1"/>
        <end position="29"/>
    </location>
</feature>
<feature type="compositionally biased region" description="Low complexity" evidence="1">
    <location>
        <begin position="1"/>
        <end position="22"/>
    </location>
</feature>
<proteinExistence type="predicted"/>
<dbReference type="CDD" id="cd00161">
    <property type="entry name" value="beta-trefoil_Ricin-like"/>
    <property type="match status" value="1"/>
</dbReference>
<dbReference type="InterPro" id="IPR035992">
    <property type="entry name" value="Ricin_B-like_lectins"/>
</dbReference>
<keyword evidence="4" id="KW-1185">Reference proteome</keyword>